<evidence type="ECO:0000313" key="13">
    <source>
        <dbReference type="EMBL" id="MDT0574646.1"/>
    </source>
</evidence>
<dbReference type="RefSeq" id="WP_311339220.1">
    <property type="nucleotide sequence ID" value="NZ_JAVRHS010000001.1"/>
</dbReference>
<keyword evidence="5 12" id="KW-1133">Transmembrane helix</keyword>
<evidence type="ECO:0000256" key="9">
    <source>
        <dbReference type="ARBA" id="ARBA00023303"/>
    </source>
</evidence>
<keyword evidence="12" id="KW-0813">Transport</keyword>
<evidence type="ECO:0000256" key="4">
    <source>
        <dbReference type="ARBA" id="ARBA00022692"/>
    </source>
</evidence>
<keyword evidence="14" id="KW-1185">Reference proteome</keyword>
<keyword evidence="8 12" id="KW-0472">Membrane</keyword>
<evidence type="ECO:0000256" key="2">
    <source>
        <dbReference type="ARBA" id="ARBA00022475"/>
    </source>
</evidence>
<evidence type="ECO:0000313" key="14">
    <source>
        <dbReference type="Proteomes" id="UP001259803"/>
    </source>
</evidence>
<feature type="transmembrane region" description="Helical" evidence="12">
    <location>
        <begin position="77"/>
        <end position="96"/>
    </location>
</feature>
<keyword evidence="3" id="KW-0997">Cell inner membrane</keyword>
<keyword evidence="7 12" id="KW-0406">Ion transport</keyword>
<gene>
    <name evidence="12" type="primary">fluC</name>
    <name evidence="12" type="synonym">crcB</name>
    <name evidence="13" type="ORF">RM533_00445</name>
</gene>
<evidence type="ECO:0000256" key="7">
    <source>
        <dbReference type="ARBA" id="ARBA00023065"/>
    </source>
</evidence>
<dbReference type="Pfam" id="PF02537">
    <property type="entry name" value="CRCB"/>
    <property type="match status" value="1"/>
</dbReference>
<protein>
    <recommendedName>
        <fullName evidence="12">Fluoride-specific ion channel FluC</fullName>
    </recommendedName>
</protein>
<sequence length="138" mass="13810">MNQPSSLVAPLLVATGGGAGAVLRYAVGRLVAHRFAIPAEAFPIATAFVNIVGSLLMGVLVGWQANGGSASGTEAQAWRLLVGMGLLGGFTTFSSFSLDLVVMWQRGAIGAALGYAALSLGGGVAGLLTGLYVMRGTG</sequence>
<comment type="similarity">
    <text evidence="10 12">Belongs to the fluoride channel Fluc/FEX (TC 1.A.43) family.</text>
</comment>
<keyword evidence="9 12" id="KW-0407">Ion channel</keyword>
<evidence type="ECO:0000256" key="6">
    <source>
        <dbReference type="ARBA" id="ARBA00023053"/>
    </source>
</evidence>
<dbReference type="HAMAP" id="MF_00454">
    <property type="entry name" value="FluC"/>
    <property type="match status" value="1"/>
</dbReference>
<evidence type="ECO:0000256" key="3">
    <source>
        <dbReference type="ARBA" id="ARBA00022519"/>
    </source>
</evidence>
<comment type="subcellular location">
    <subcellularLocation>
        <location evidence="1 12">Cell membrane</location>
        <topology evidence="1 12">Multi-pass membrane protein</topology>
    </subcellularLocation>
</comment>
<comment type="activity regulation">
    <text evidence="12">Na(+) is not transported, but it plays an essential structural role and its presence is essential for fluoride channel function.</text>
</comment>
<accession>A0ABU2ZDH0</accession>
<dbReference type="PANTHER" id="PTHR28259">
    <property type="entry name" value="FLUORIDE EXPORT PROTEIN 1-RELATED"/>
    <property type="match status" value="1"/>
</dbReference>
<dbReference type="Proteomes" id="UP001259803">
    <property type="component" value="Unassembled WGS sequence"/>
</dbReference>
<name>A0ABU2ZDH0_9SPHN</name>
<dbReference type="PANTHER" id="PTHR28259:SF1">
    <property type="entry name" value="FLUORIDE EXPORT PROTEIN 1-RELATED"/>
    <property type="match status" value="1"/>
</dbReference>
<reference evidence="13 14" key="1">
    <citation type="submission" date="2023-09" db="EMBL/GenBank/DDBJ databases">
        <authorList>
            <person name="Rey-Velasco X."/>
        </authorList>
    </citation>
    <scope>NUCLEOTIDE SEQUENCE [LARGE SCALE GENOMIC DNA]</scope>
    <source>
        <strain evidence="13 14">F390</strain>
    </source>
</reference>
<keyword evidence="4 12" id="KW-0812">Transmembrane</keyword>
<evidence type="ECO:0000256" key="1">
    <source>
        <dbReference type="ARBA" id="ARBA00004651"/>
    </source>
</evidence>
<comment type="catalytic activity">
    <reaction evidence="11">
        <text>fluoride(in) = fluoride(out)</text>
        <dbReference type="Rhea" id="RHEA:76159"/>
        <dbReference type="ChEBI" id="CHEBI:17051"/>
    </reaction>
    <physiologicalReaction direction="left-to-right" evidence="11">
        <dbReference type="Rhea" id="RHEA:76160"/>
    </physiologicalReaction>
</comment>
<feature type="binding site" evidence="12">
    <location>
        <position position="88"/>
    </location>
    <ligand>
        <name>Na(+)</name>
        <dbReference type="ChEBI" id="CHEBI:29101"/>
        <note>structural</note>
    </ligand>
</feature>
<feature type="transmembrane region" description="Helical" evidence="12">
    <location>
        <begin position="44"/>
        <end position="65"/>
    </location>
</feature>
<comment type="caution">
    <text evidence="13">The sequence shown here is derived from an EMBL/GenBank/DDBJ whole genome shotgun (WGS) entry which is preliminary data.</text>
</comment>
<proteinExistence type="inferred from homology"/>
<dbReference type="InterPro" id="IPR003691">
    <property type="entry name" value="FluC"/>
</dbReference>
<feature type="binding site" evidence="12">
    <location>
        <position position="91"/>
    </location>
    <ligand>
        <name>Na(+)</name>
        <dbReference type="ChEBI" id="CHEBI:29101"/>
        <note>structural</note>
    </ligand>
</feature>
<evidence type="ECO:0000256" key="8">
    <source>
        <dbReference type="ARBA" id="ARBA00023136"/>
    </source>
</evidence>
<evidence type="ECO:0000256" key="10">
    <source>
        <dbReference type="ARBA" id="ARBA00035120"/>
    </source>
</evidence>
<evidence type="ECO:0000256" key="12">
    <source>
        <dbReference type="HAMAP-Rule" id="MF_00454"/>
    </source>
</evidence>
<keyword evidence="6 12" id="KW-0915">Sodium</keyword>
<evidence type="ECO:0000256" key="11">
    <source>
        <dbReference type="ARBA" id="ARBA00035585"/>
    </source>
</evidence>
<comment type="function">
    <text evidence="12">Fluoride-specific ion channel. Important for reducing fluoride concentration in the cell, thus reducing its toxicity.</text>
</comment>
<keyword evidence="12" id="KW-0479">Metal-binding</keyword>
<evidence type="ECO:0000256" key="5">
    <source>
        <dbReference type="ARBA" id="ARBA00022989"/>
    </source>
</evidence>
<feature type="transmembrane region" description="Helical" evidence="12">
    <location>
        <begin position="108"/>
        <end position="133"/>
    </location>
</feature>
<keyword evidence="2 12" id="KW-1003">Cell membrane</keyword>
<organism evidence="13 14">
    <name type="scientific">Croceicoccus esteveae</name>
    <dbReference type="NCBI Taxonomy" id="3075597"/>
    <lineage>
        <taxon>Bacteria</taxon>
        <taxon>Pseudomonadati</taxon>
        <taxon>Pseudomonadota</taxon>
        <taxon>Alphaproteobacteria</taxon>
        <taxon>Sphingomonadales</taxon>
        <taxon>Erythrobacteraceae</taxon>
        <taxon>Croceicoccus</taxon>
    </lineage>
</organism>
<dbReference type="EMBL" id="JAVRHS010000001">
    <property type="protein sequence ID" value="MDT0574646.1"/>
    <property type="molecule type" value="Genomic_DNA"/>
</dbReference>